<reference evidence="9" key="1">
    <citation type="submission" date="2021-03" db="EMBL/GenBank/DDBJ databases">
        <authorList>
            <person name="Tran Van P."/>
        </authorList>
    </citation>
    <scope>NUCLEOTIDE SEQUENCE</scope>
</reference>
<dbReference type="PANTHER" id="PTHR12185:SF14">
    <property type="entry name" value="CHOLESTEROL UPTAKE PROTEIN 1"/>
    <property type="match status" value="1"/>
</dbReference>
<feature type="non-terminal residue" evidence="9">
    <location>
        <position position="506"/>
    </location>
</feature>
<sequence length="506" mass="56662">MVTKLPPNMSFALSYDKSFSSLAIFNRGGAYSCMNASKWVFRLGYMEEGKEVDGVEFDGGVWVSGLGTKQFLSVADLARKDPRVLRKKSQLYLWNLLTVAVFYSLPVVQLVLTYQLEKPPPVHPTEIRTSISPSSVVELNTTSVLANYATESLAEEVEPYLTIFQSDNPMFPFVHSELYSMPRSIAARVLKREVISNVKNLGQLLAIDLYGIPQHYGLFYAMGASLIMEGILSGCYHINNNNCLIDALKTGNTSFMYVISMLCMVKIYQTRHPDINASAYATFGVLAIVIFIGMCGVLEGTLSFWVIFTVVHLVICLIVSAQIYYMGRWKFVHPTEIRTSISPSSAVELNTTSALANYATEAGSFLPENFPELYDHVLSRGFVVTSSGSYFSSVPMDQGLKQNYNKPSKGHEGIIGITKRKEAVAQHDLIKHEKVQTFHLLKQTCNLVGEDEYSLHHEFSPTVTDRDENSINTMVDCIEQHGNPFLFYEQNQSNSLHDIITKKEFS</sequence>
<feature type="transmembrane region" description="Helical" evidence="8">
    <location>
        <begin position="280"/>
        <end position="298"/>
    </location>
</feature>
<feature type="transmembrane region" description="Helical" evidence="8">
    <location>
        <begin position="250"/>
        <end position="268"/>
    </location>
</feature>
<gene>
    <name evidence="9" type="ORF">TPAB3V08_LOCUS1683</name>
</gene>
<evidence type="ECO:0000256" key="5">
    <source>
        <dbReference type="ARBA" id="ARBA00022989"/>
    </source>
</evidence>
<feature type="transmembrane region" description="Helical" evidence="8">
    <location>
        <begin position="218"/>
        <end position="238"/>
    </location>
</feature>
<keyword evidence="4" id="KW-0732">Signal</keyword>
<protein>
    <submittedName>
        <fullName evidence="9">Uncharacterized protein</fullName>
    </submittedName>
</protein>
<keyword evidence="3 8" id="KW-0812">Transmembrane</keyword>
<feature type="transmembrane region" description="Helical" evidence="8">
    <location>
        <begin position="91"/>
        <end position="112"/>
    </location>
</feature>
<comment type="caution">
    <text evidence="9">The sequence shown here is derived from an EMBL/GenBank/DDBJ whole genome shotgun (WGS) entry which is preliminary data.</text>
</comment>
<organism evidence="9 10">
    <name type="scientific">Timema podura</name>
    <name type="common">Walking stick</name>
    <dbReference type="NCBI Taxonomy" id="61482"/>
    <lineage>
        <taxon>Eukaryota</taxon>
        <taxon>Metazoa</taxon>
        <taxon>Ecdysozoa</taxon>
        <taxon>Arthropoda</taxon>
        <taxon>Hexapoda</taxon>
        <taxon>Insecta</taxon>
        <taxon>Pterygota</taxon>
        <taxon>Neoptera</taxon>
        <taxon>Polyneoptera</taxon>
        <taxon>Phasmatodea</taxon>
        <taxon>Timematodea</taxon>
        <taxon>Timematoidea</taxon>
        <taxon>Timematidae</taxon>
        <taxon>Timema</taxon>
    </lineage>
</organism>
<evidence type="ECO:0000256" key="6">
    <source>
        <dbReference type="ARBA" id="ARBA00023136"/>
    </source>
</evidence>
<keyword evidence="10" id="KW-1185">Reference proteome</keyword>
<evidence type="ECO:0000256" key="8">
    <source>
        <dbReference type="SAM" id="Phobius"/>
    </source>
</evidence>
<proteinExistence type="inferred from homology"/>
<evidence type="ECO:0000256" key="2">
    <source>
        <dbReference type="ARBA" id="ARBA00006618"/>
    </source>
</evidence>
<evidence type="ECO:0000313" key="10">
    <source>
        <dbReference type="Proteomes" id="UP001153148"/>
    </source>
</evidence>
<dbReference type="EMBL" id="CAJPIN010001585">
    <property type="protein sequence ID" value="CAG2054662.1"/>
    <property type="molecule type" value="Genomic_DNA"/>
</dbReference>
<evidence type="ECO:0000256" key="4">
    <source>
        <dbReference type="ARBA" id="ARBA00022729"/>
    </source>
</evidence>
<keyword evidence="5 8" id="KW-1133">Transmembrane helix</keyword>
<dbReference type="Proteomes" id="UP001153148">
    <property type="component" value="Unassembled WGS sequence"/>
</dbReference>
<name>A0ABN7NMT6_TIMPD</name>
<keyword evidence="7" id="KW-0325">Glycoprotein</keyword>
<dbReference type="PANTHER" id="PTHR12185">
    <property type="entry name" value="SID1 TRANSMEMBRANE FAMILY MEMEBER"/>
    <property type="match status" value="1"/>
</dbReference>
<evidence type="ECO:0000256" key="3">
    <source>
        <dbReference type="ARBA" id="ARBA00022692"/>
    </source>
</evidence>
<keyword evidence="6 8" id="KW-0472">Membrane</keyword>
<dbReference type="Pfam" id="PF13965">
    <property type="entry name" value="SID-1_RNA_chan"/>
    <property type="match status" value="2"/>
</dbReference>
<evidence type="ECO:0000256" key="1">
    <source>
        <dbReference type="ARBA" id="ARBA00004141"/>
    </source>
</evidence>
<comment type="similarity">
    <text evidence="2">Belongs to the SID1 family.</text>
</comment>
<accession>A0ABN7NMT6</accession>
<feature type="transmembrane region" description="Helical" evidence="8">
    <location>
        <begin position="305"/>
        <end position="325"/>
    </location>
</feature>
<evidence type="ECO:0000256" key="7">
    <source>
        <dbReference type="ARBA" id="ARBA00023180"/>
    </source>
</evidence>
<evidence type="ECO:0000313" key="9">
    <source>
        <dbReference type="EMBL" id="CAG2054662.1"/>
    </source>
</evidence>
<dbReference type="InterPro" id="IPR025958">
    <property type="entry name" value="SID1_TM_fam"/>
</dbReference>
<comment type="subcellular location">
    <subcellularLocation>
        <location evidence="1">Membrane</location>
        <topology evidence="1">Multi-pass membrane protein</topology>
    </subcellularLocation>
</comment>